<evidence type="ECO:0000256" key="1">
    <source>
        <dbReference type="ARBA" id="ARBA00022656"/>
    </source>
</evidence>
<comment type="caution">
    <text evidence="3">The sequence shown here is derived from an EMBL/GenBank/DDBJ whole genome shotgun (WGS) entry which is preliminary data.</text>
</comment>
<dbReference type="Pfam" id="PF13332">
    <property type="entry name" value="Fil_haemagg_2"/>
    <property type="match status" value="2"/>
</dbReference>
<feature type="compositionally biased region" description="Polar residues" evidence="2">
    <location>
        <begin position="236"/>
        <end position="252"/>
    </location>
</feature>
<feature type="region of interest" description="Disordered" evidence="2">
    <location>
        <begin position="426"/>
        <end position="446"/>
    </location>
</feature>
<dbReference type="PATRIC" id="fig|1389415.4.peg.2955"/>
<feature type="region of interest" description="Disordered" evidence="2">
    <location>
        <begin position="220"/>
        <end position="275"/>
    </location>
</feature>
<keyword evidence="1" id="KW-0800">Toxin</keyword>
<feature type="compositionally biased region" description="Basic and acidic residues" evidence="2">
    <location>
        <begin position="551"/>
        <end position="575"/>
    </location>
</feature>
<feature type="compositionally biased region" description="Basic and acidic residues" evidence="2">
    <location>
        <begin position="220"/>
        <end position="235"/>
    </location>
</feature>
<feature type="region of interest" description="Disordered" evidence="2">
    <location>
        <begin position="325"/>
        <end position="346"/>
    </location>
</feature>
<evidence type="ECO:0000256" key="2">
    <source>
        <dbReference type="SAM" id="MobiDB-lite"/>
    </source>
</evidence>
<dbReference type="RefSeq" id="WP_023045193.1">
    <property type="nucleotide sequence ID" value="NZ_AXDT01000138.1"/>
</dbReference>
<feature type="region of interest" description="Disordered" evidence="2">
    <location>
        <begin position="529"/>
        <end position="575"/>
    </location>
</feature>
<accession>U7QWF0</accession>
<evidence type="ECO:0000313" key="4">
    <source>
        <dbReference type="Proteomes" id="UP000017133"/>
    </source>
</evidence>
<reference evidence="3 4" key="1">
    <citation type="submission" date="2013-10" db="EMBL/GenBank/DDBJ databases">
        <title>Whole Genome Shotgun Sequence of Photorhabdus temperata J3.</title>
        <authorList>
            <person name="Park G.-S."/>
            <person name="Hong S.-J."/>
            <person name="Shin J.-H."/>
        </authorList>
    </citation>
    <scope>NUCLEOTIDE SEQUENCE [LARGE SCALE GENOMIC DNA]</scope>
    <source>
        <strain evidence="3 4">J3</strain>
    </source>
</reference>
<dbReference type="AlphaFoldDB" id="U7QWF0"/>
<name>U7QWF0_PHOTE</name>
<feature type="compositionally biased region" description="Basic and acidic residues" evidence="2">
    <location>
        <begin position="529"/>
        <end position="544"/>
    </location>
</feature>
<proteinExistence type="predicted"/>
<protein>
    <recommendedName>
        <fullName evidence="5">Hemolysin</fullName>
    </recommendedName>
</protein>
<dbReference type="GO" id="GO:0090729">
    <property type="term" value="F:toxin activity"/>
    <property type="evidence" value="ECO:0007669"/>
    <property type="project" value="UniProtKB-KW"/>
</dbReference>
<dbReference type="InterPro" id="IPR025157">
    <property type="entry name" value="Hemagglutinin_rpt"/>
</dbReference>
<feature type="compositionally biased region" description="Polar residues" evidence="2">
    <location>
        <begin position="264"/>
        <end position="275"/>
    </location>
</feature>
<gene>
    <name evidence="3" type="ORF">O185_14825</name>
</gene>
<evidence type="ECO:0000313" key="3">
    <source>
        <dbReference type="EMBL" id="ERT12344.1"/>
    </source>
</evidence>
<dbReference type="EMBL" id="AXDT01000138">
    <property type="protein sequence ID" value="ERT12344.1"/>
    <property type="molecule type" value="Genomic_DNA"/>
</dbReference>
<sequence>MTTKGDAKITGANVHLLAANNKKSEEKSQSKEHVGVYLTGGIDKVGSGIHGGYEGHNNNHTRTTAVVSGSQIAGDLNIKASGELVQEGASHKVNGAYAAEAGKVSNLAVSNTESNSSSKLQVGTDIGVNIDYSAVTRPVEKAVKEPVKSALDGTFAKKGTPNLGADIAANGSSIQTANEKSDAVVTSVQASNVVIKTNGELYDQGTQYHASQGNVTLKADSHTSEAAQNHRENSHSETSGNADLRVYTTTGKDISANGKGKGGTQSSHTSTTEAVTSRITATDDINIHVERDAKYQGTSLNASAGKASVDAKGDIHFDNATNSTTKTATGYNGEASAKGGTTPEGKNIHIGLGGGYNTDSKNSTTAQVSEIGGKQGVNLDAGNNLTLKGAEVTGKQIDLNAKQGNIELVSAQDRINNDGWELNLKGSGGNASSVKKAEDDSTTTTTKHNFGGEVKVGVDRLQATTQHNSHIKGENVVINSGGDKTVGEARIDADQVKGNIGGDLRVESRKDTEHGLNVGVDAGINYTKESKVKSDDIPKDEATKDNAPQDETAKDDVPKDDPAKNTTEEPQQKELQERLTSAFNRLNNIKGINGVTGKFKSNVDIKDRETVSEQSAISGNQSVNLDVKGNTHLIGGQIGNVQSNVILNTKNVEQQSVTGYDNSKGGSLVLPDSVSGIIKEVQEGVLSGKIPLVKTYSNETENGTINGEIINRKSH</sequence>
<evidence type="ECO:0008006" key="5">
    <source>
        <dbReference type="Google" id="ProtNLM"/>
    </source>
</evidence>
<dbReference type="Proteomes" id="UP000017133">
    <property type="component" value="Unassembled WGS sequence"/>
</dbReference>
<keyword evidence="4" id="KW-1185">Reference proteome</keyword>
<organism evidence="3 4">
    <name type="scientific">Photorhabdus temperata J3</name>
    <dbReference type="NCBI Taxonomy" id="1389415"/>
    <lineage>
        <taxon>Bacteria</taxon>
        <taxon>Pseudomonadati</taxon>
        <taxon>Pseudomonadota</taxon>
        <taxon>Gammaproteobacteria</taxon>
        <taxon>Enterobacterales</taxon>
        <taxon>Morganellaceae</taxon>
        <taxon>Photorhabdus</taxon>
    </lineage>
</organism>
<dbReference type="GO" id="GO:0003824">
    <property type="term" value="F:catalytic activity"/>
    <property type="evidence" value="ECO:0007669"/>
    <property type="project" value="UniProtKB-ARBA"/>
</dbReference>